<organism evidence="2 3">
    <name type="scientific">Gigaspora rosea</name>
    <dbReference type="NCBI Taxonomy" id="44941"/>
    <lineage>
        <taxon>Eukaryota</taxon>
        <taxon>Fungi</taxon>
        <taxon>Fungi incertae sedis</taxon>
        <taxon>Mucoromycota</taxon>
        <taxon>Glomeromycotina</taxon>
        <taxon>Glomeromycetes</taxon>
        <taxon>Diversisporales</taxon>
        <taxon>Gigasporaceae</taxon>
        <taxon>Gigaspora</taxon>
    </lineage>
</organism>
<dbReference type="OrthoDB" id="2416077at2759"/>
<protein>
    <recommendedName>
        <fullName evidence="4">Tc1-like transposase DDE domain-containing protein</fullName>
    </recommendedName>
</protein>
<evidence type="ECO:0000313" key="3">
    <source>
        <dbReference type="Proteomes" id="UP000266673"/>
    </source>
</evidence>
<accession>A0A397W4J4</accession>
<evidence type="ECO:0000256" key="1">
    <source>
        <dbReference type="SAM" id="Coils"/>
    </source>
</evidence>
<name>A0A397W4J4_9GLOM</name>
<feature type="coiled-coil region" evidence="1">
    <location>
        <begin position="19"/>
        <end position="46"/>
    </location>
</feature>
<dbReference type="AlphaFoldDB" id="A0A397W4J4"/>
<proteinExistence type="predicted"/>
<evidence type="ECO:0000313" key="2">
    <source>
        <dbReference type="EMBL" id="RIB28249.1"/>
    </source>
</evidence>
<dbReference type="GO" id="GO:0003676">
    <property type="term" value="F:nucleic acid binding"/>
    <property type="evidence" value="ECO:0007669"/>
    <property type="project" value="InterPro"/>
</dbReference>
<dbReference type="EMBL" id="QKWP01000071">
    <property type="protein sequence ID" value="RIB28249.1"/>
    <property type="molecule type" value="Genomic_DNA"/>
</dbReference>
<comment type="caution">
    <text evidence="2">The sequence shown here is derived from an EMBL/GenBank/DDBJ whole genome shotgun (WGS) entry which is preliminary data.</text>
</comment>
<feature type="non-terminal residue" evidence="2">
    <location>
        <position position="1"/>
    </location>
</feature>
<keyword evidence="1" id="KW-0175">Coiled coil</keyword>
<sequence>NPNLNPIENLWNIVKSNVEKQWRKNLDELERFMEEWEKNLARRFREPSGVYEKTL</sequence>
<dbReference type="Gene3D" id="3.30.420.10">
    <property type="entry name" value="Ribonuclease H-like superfamily/Ribonuclease H"/>
    <property type="match status" value="1"/>
</dbReference>
<reference evidence="2 3" key="1">
    <citation type="submission" date="2018-06" db="EMBL/GenBank/DDBJ databases">
        <title>Comparative genomics reveals the genomic features of Rhizophagus irregularis, R. cerebriforme, R. diaphanum and Gigaspora rosea, and their symbiotic lifestyle signature.</title>
        <authorList>
            <person name="Morin E."/>
            <person name="San Clemente H."/>
            <person name="Chen E.C.H."/>
            <person name="De La Providencia I."/>
            <person name="Hainaut M."/>
            <person name="Kuo A."/>
            <person name="Kohler A."/>
            <person name="Murat C."/>
            <person name="Tang N."/>
            <person name="Roy S."/>
            <person name="Loubradou J."/>
            <person name="Henrissat B."/>
            <person name="Grigoriev I.V."/>
            <person name="Corradi N."/>
            <person name="Roux C."/>
            <person name="Martin F.M."/>
        </authorList>
    </citation>
    <scope>NUCLEOTIDE SEQUENCE [LARGE SCALE GENOMIC DNA]</scope>
    <source>
        <strain evidence="2 3">DAOM 194757</strain>
    </source>
</reference>
<keyword evidence="3" id="KW-1185">Reference proteome</keyword>
<dbReference type="InterPro" id="IPR036397">
    <property type="entry name" value="RNaseH_sf"/>
</dbReference>
<dbReference type="Proteomes" id="UP000266673">
    <property type="component" value="Unassembled WGS sequence"/>
</dbReference>
<evidence type="ECO:0008006" key="4">
    <source>
        <dbReference type="Google" id="ProtNLM"/>
    </source>
</evidence>
<gene>
    <name evidence="2" type="ORF">C2G38_1951967</name>
</gene>